<keyword evidence="1 3" id="KW-0732">Signal</keyword>
<evidence type="ECO:0000256" key="2">
    <source>
        <dbReference type="SAM" id="MobiDB-lite"/>
    </source>
</evidence>
<dbReference type="PROSITE" id="PS51175">
    <property type="entry name" value="CBM6"/>
    <property type="match status" value="1"/>
</dbReference>
<dbReference type="InterPro" id="IPR036439">
    <property type="entry name" value="Dockerin_dom_sf"/>
</dbReference>
<feature type="region of interest" description="Disordered" evidence="2">
    <location>
        <begin position="1087"/>
        <end position="1107"/>
    </location>
</feature>
<dbReference type="GO" id="GO:0000272">
    <property type="term" value="P:polysaccharide catabolic process"/>
    <property type="evidence" value="ECO:0007669"/>
    <property type="project" value="InterPro"/>
</dbReference>
<dbReference type="InterPro" id="IPR006584">
    <property type="entry name" value="Cellulose-bd_IV"/>
</dbReference>
<evidence type="ECO:0000256" key="3">
    <source>
        <dbReference type="SAM" id="SignalP"/>
    </source>
</evidence>
<dbReference type="SUPFAM" id="SSF49785">
    <property type="entry name" value="Galactose-binding domain-like"/>
    <property type="match status" value="1"/>
</dbReference>
<evidence type="ECO:0000259" key="4">
    <source>
        <dbReference type="PROSITE" id="PS51175"/>
    </source>
</evidence>
<protein>
    <submittedName>
        <fullName evidence="5">Carbohydrate binding module (Family 6)</fullName>
    </submittedName>
</protein>
<organism evidence="5 6">
    <name type="scientific">Mariniblastus fucicola</name>
    <dbReference type="NCBI Taxonomy" id="980251"/>
    <lineage>
        <taxon>Bacteria</taxon>
        <taxon>Pseudomonadati</taxon>
        <taxon>Planctomycetota</taxon>
        <taxon>Planctomycetia</taxon>
        <taxon>Pirellulales</taxon>
        <taxon>Pirellulaceae</taxon>
        <taxon>Mariniblastus</taxon>
    </lineage>
</organism>
<dbReference type="InterPro" id="IPR017853">
    <property type="entry name" value="GH"/>
</dbReference>
<dbReference type="SMART" id="SM00606">
    <property type="entry name" value="CBD_IV"/>
    <property type="match status" value="1"/>
</dbReference>
<dbReference type="Proteomes" id="UP000322214">
    <property type="component" value="Chromosome"/>
</dbReference>
<dbReference type="Gene3D" id="1.10.1330.10">
    <property type="entry name" value="Dockerin domain"/>
    <property type="match status" value="1"/>
</dbReference>
<name>A0A5B9PHX6_9BACT</name>
<dbReference type="KEGG" id="mff:MFFC18_48080"/>
<evidence type="ECO:0000313" key="5">
    <source>
        <dbReference type="EMBL" id="QEG24885.1"/>
    </source>
</evidence>
<feature type="compositionally biased region" description="Polar residues" evidence="2">
    <location>
        <begin position="1096"/>
        <end position="1107"/>
    </location>
</feature>
<dbReference type="SUPFAM" id="SSF63446">
    <property type="entry name" value="Type I dockerin domain"/>
    <property type="match status" value="1"/>
</dbReference>
<feature type="signal peptide" evidence="3">
    <location>
        <begin position="1"/>
        <end position="32"/>
    </location>
</feature>
<proteinExistence type="predicted"/>
<dbReference type="InterPro" id="IPR005084">
    <property type="entry name" value="CBM6"/>
</dbReference>
<feature type="chain" id="PRO_5022973578" evidence="3">
    <location>
        <begin position="33"/>
        <end position="1107"/>
    </location>
</feature>
<evidence type="ECO:0000313" key="6">
    <source>
        <dbReference type="Proteomes" id="UP000322214"/>
    </source>
</evidence>
<dbReference type="Gene3D" id="3.20.20.80">
    <property type="entry name" value="Glycosidases"/>
    <property type="match status" value="1"/>
</dbReference>
<gene>
    <name evidence="5" type="ORF">MFFC18_48080</name>
</gene>
<dbReference type="InterPro" id="IPR008979">
    <property type="entry name" value="Galactose-bd-like_sf"/>
</dbReference>
<dbReference type="EMBL" id="CP042912">
    <property type="protein sequence ID" value="QEG24885.1"/>
    <property type="molecule type" value="Genomic_DNA"/>
</dbReference>
<dbReference type="AlphaFoldDB" id="A0A5B9PHX6"/>
<sequence precursor="true">MKNRVNLKLPFVSVCARFATVIVLLFGSAAFGDDVTWTGSADSAWENGLNWSNSTGPAAADWCVLALGTVSYSAASGDSPSLVGIGQSGGELNISGGQLNLAQNASAISNFNGTVSHTGGLAIINTVRIGNESTGSYTIDGGDLSIGRGRGGYSLYLGGGDSSSTGSFTIDSGSFTTRAPVSVGNSSAAGPGVFTVLGSESSIGIGGSNDDIDGGWHQHSGSSLVLRFDVGGCSPIFIHDNSNTDVGTYATFENGSILDVAHLAGGGGGTWTVLEVENGDIVSGDEFGDGLEFAPGVDTSVWSFTIDNSGPNGRLIVTAAGDPVGYDLLVGQAKQQKMRYGMDYERLWYWTNSLNSAERDLVAKWSAIDTRIDYIRVAMNSGYELEEGNLDLSAYTNKIIPLMQEMKEANPDIKFFASPRPLNEAISGAAWQPYPRWVTGDPGNGNFDFNWLKCAEYLERYLLLMNSYGFKISFMDLTNEWQSNDGGNRITQADARDITEYLKDSAALSSANVEVPLFIGPSAWNYQQGASWIRNLDTQRRRDAIDIAACHNTNRTGTAQDFADDVHDTLGADTEIWNTEVHGWKSTSSENETTSFYYMLEKIRAGFSGLNGWLAIGTTNQGHAYILNPSGTPARNVKYFIFKKLSETSNYGHALNIVEEPSQLSHTAALIKGNLMTVWVINQGISAVPLNIFPVGRTISESRVKRTRWTDSSDVEGFVTHEPATSQTTFWSSVPGESVCCFEILLDPEEYSYSIVQAEGEDDRNGMEEEQSGDDDGTLNLGFINHDHWARYNNITMPEDSAMRFRVARPAGRDDGWIEVYLGAETDSTAAILSGKPVGKVAIPKTGNWQIYETIEACLEHAGGNYDVVIRFVEVGSTNGNALANFNWFSVVSPAPVVAAVELNVAEAQRSAIESISVRFEGDVNFAAGAASVVQRSTATEETFESVASSLTKQFVDGETIVTIEFASHVRNSDNALVDGNYQLTLSADLVTQDGFAMTEDFVFGNLQLHGFYAFFGDSNGDRTVNIFDLLSFRQTYGTFFGDPSYNYSMDFNASDSINIFDLLPFRQRYGSTIPFTFGNESRLTGGENKLLSPAKTRSTGSLPIRK</sequence>
<reference evidence="5 6" key="1">
    <citation type="submission" date="2019-08" db="EMBL/GenBank/DDBJ databases">
        <title>Deep-cultivation of Planctomycetes and their phenomic and genomic characterization uncovers novel biology.</title>
        <authorList>
            <person name="Wiegand S."/>
            <person name="Jogler M."/>
            <person name="Boedeker C."/>
            <person name="Pinto D."/>
            <person name="Vollmers J."/>
            <person name="Rivas-Marin E."/>
            <person name="Kohn T."/>
            <person name="Peeters S.H."/>
            <person name="Heuer A."/>
            <person name="Rast P."/>
            <person name="Oberbeckmann S."/>
            <person name="Bunk B."/>
            <person name="Jeske O."/>
            <person name="Meyerdierks A."/>
            <person name="Storesund J.E."/>
            <person name="Kallscheuer N."/>
            <person name="Luecker S."/>
            <person name="Lage O.M."/>
            <person name="Pohl T."/>
            <person name="Merkel B.J."/>
            <person name="Hornburger P."/>
            <person name="Mueller R.-W."/>
            <person name="Bruemmer F."/>
            <person name="Labrenz M."/>
            <person name="Spormann A.M."/>
            <person name="Op den Camp H."/>
            <person name="Overmann J."/>
            <person name="Amann R."/>
            <person name="Jetten M.S.M."/>
            <person name="Mascher T."/>
            <person name="Medema M.H."/>
            <person name="Devos D.P."/>
            <person name="Kaster A.-K."/>
            <person name="Ovreas L."/>
            <person name="Rohde M."/>
            <person name="Galperin M.Y."/>
            <person name="Jogler C."/>
        </authorList>
    </citation>
    <scope>NUCLEOTIDE SEQUENCE [LARGE SCALE GENOMIC DNA]</scope>
    <source>
        <strain evidence="5 6">FC18</strain>
    </source>
</reference>
<feature type="domain" description="CBM6" evidence="4">
    <location>
        <begin position="754"/>
        <end position="892"/>
    </location>
</feature>
<dbReference type="RefSeq" id="WP_075084463.1">
    <property type="nucleotide sequence ID" value="NZ_CP042912.1"/>
</dbReference>
<dbReference type="OrthoDB" id="225611at2"/>
<dbReference type="GO" id="GO:0030246">
    <property type="term" value="F:carbohydrate binding"/>
    <property type="evidence" value="ECO:0007669"/>
    <property type="project" value="InterPro"/>
</dbReference>
<dbReference type="SUPFAM" id="SSF51445">
    <property type="entry name" value="(Trans)glycosidases"/>
    <property type="match status" value="1"/>
</dbReference>
<dbReference type="STRING" id="980251.GCA_001642875_01669"/>
<keyword evidence="6" id="KW-1185">Reference proteome</keyword>
<dbReference type="CDD" id="cd04084">
    <property type="entry name" value="CBM6_xylanase-like"/>
    <property type="match status" value="1"/>
</dbReference>
<accession>A0A5B9PHX6</accession>
<dbReference type="Pfam" id="PF03422">
    <property type="entry name" value="CBM_6"/>
    <property type="match status" value="1"/>
</dbReference>
<dbReference type="Gene3D" id="2.60.120.260">
    <property type="entry name" value="Galactose-binding domain-like"/>
    <property type="match status" value="1"/>
</dbReference>
<evidence type="ECO:0000256" key="1">
    <source>
        <dbReference type="ARBA" id="ARBA00022729"/>
    </source>
</evidence>